<feature type="signal peptide" evidence="1">
    <location>
        <begin position="1"/>
        <end position="29"/>
    </location>
</feature>
<protein>
    <submittedName>
        <fullName evidence="3">ABC transporter substrate-binding protein</fullName>
    </submittedName>
</protein>
<reference evidence="3 4" key="1">
    <citation type="journal article" date="2021" name="ISME Commun">
        <title>Automated analysis of genomic sequences facilitates high-throughput and comprehensive description of bacteria.</title>
        <authorList>
            <person name="Hitch T.C.A."/>
        </authorList>
    </citation>
    <scope>NUCLEOTIDE SEQUENCE [LARGE SCALE GENOMIC DNA]</scope>
    <source>
        <strain evidence="3 4">Sanger_23</strain>
    </source>
</reference>
<dbReference type="Pfam" id="PF09084">
    <property type="entry name" value="NMT1"/>
    <property type="match status" value="1"/>
</dbReference>
<dbReference type="PANTHER" id="PTHR30024:SF42">
    <property type="entry name" value="ALIPHATIC SULFONATES-BINDING PROTEIN-RELATED"/>
    <property type="match status" value="1"/>
</dbReference>
<dbReference type="Proteomes" id="UP001652409">
    <property type="component" value="Unassembled WGS sequence"/>
</dbReference>
<accession>A0ABT2TSM8</accession>
<gene>
    <name evidence="3" type="ORF">OCV61_07440</name>
</gene>
<evidence type="ECO:0000313" key="4">
    <source>
        <dbReference type="Proteomes" id="UP001652409"/>
    </source>
</evidence>
<dbReference type="RefSeq" id="WP_158421277.1">
    <property type="nucleotide sequence ID" value="NZ_JAOQJL010000011.1"/>
</dbReference>
<evidence type="ECO:0000313" key="3">
    <source>
        <dbReference type="EMBL" id="MCU6765249.1"/>
    </source>
</evidence>
<organism evidence="3 4">
    <name type="scientific">Blautia ammoniilytica</name>
    <dbReference type="NCBI Taxonomy" id="2981782"/>
    <lineage>
        <taxon>Bacteria</taxon>
        <taxon>Bacillati</taxon>
        <taxon>Bacillota</taxon>
        <taxon>Clostridia</taxon>
        <taxon>Lachnospirales</taxon>
        <taxon>Lachnospiraceae</taxon>
        <taxon>Blautia</taxon>
    </lineage>
</organism>
<sequence>MRKKGLLKKITAAVTVAAMLAAGTVICQADDTKVVRIQVSKDTVCGVAMQVAAENGYFEEELEAIGQKCEITVAASSETVDLITAGKIDAAFGLACNFITPISNGLAVSFVTGVHKGCTKFYAKADSGISSLEDLKGKKIGVPSLSDSSTLEVKRKLADLGFVVNGADADVNFVAYAMSDLAMALDNGAVDAIGVHEPMGTMIEANYDVTKLLDTGTDEKFKDEYCCMALVTQDMIKNNPEGAAAFARAVQKGAAFASANPEEAAKIQIEGGYVSGDVETNAGIIKGLDFNPGVTAARDTFKNAFTDLQATGDLNKDLDEKEFEEKAFPVLDGVLETTTYNVETGKFAQE</sequence>
<evidence type="ECO:0000256" key="1">
    <source>
        <dbReference type="SAM" id="SignalP"/>
    </source>
</evidence>
<dbReference type="EMBL" id="JAOQJL010000011">
    <property type="protein sequence ID" value="MCU6765249.1"/>
    <property type="molecule type" value="Genomic_DNA"/>
</dbReference>
<evidence type="ECO:0000259" key="2">
    <source>
        <dbReference type="Pfam" id="PF09084"/>
    </source>
</evidence>
<keyword evidence="4" id="KW-1185">Reference proteome</keyword>
<feature type="domain" description="SsuA/THI5-like" evidence="2">
    <location>
        <begin position="50"/>
        <end position="264"/>
    </location>
</feature>
<keyword evidence="1" id="KW-0732">Signal</keyword>
<dbReference type="InterPro" id="IPR015168">
    <property type="entry name" value="SsuA/THI5"/>
</dbReference>
<proteinExistence type="predicted"/>
<feature type="chain" id="PRO_5047490475" evidence="1">
    <location>
        <begin position="30"/>
        <end position="350"/>
    </location>
</feature>
<dbReference type="Gene3D" id="3.40.190.10">
    <property type="entry name" value="Periplasmic binding protein-like II"/>
    <property type="match status" value="2"/>
</dbReference>
<dbReference type="PANTHER" id="PTHR30024">
    <property type="entry name" value="ALIPHATIC SULFONATES-BINDING PROTEIN-RELATED"/>
    <property type="match status" value="1"/>
</dbReference>
<dbReference type="SUPFAM" id="SSF53850">
    <property type="entry name" value="Periplasmic binding protein-like II"/>
    <property type="match status" value="1"/>
</dbReference>
<name>A0ABT2TSM8_9FIRM</name>
<comment type="caution">
    <text evidence="3">The sequence shown here is derived from an EMBL/GenBank/DDBJ whole genome shotgun (WGS) entry which is preliminary data.</text>
</comment>